<name>A0A1M5VYL6_9RHOB</name>
<keyword evidence="1" id="KW-0472">Membrane</keyword>
<proteinExistence type="predicted"/>
<keyword evidence="1" id="KW-1133">Transmembrane helix</keyword>
<dbReference type="AlphaFoldDB" id="A0A1M5VYL6"/>
<dbReference type="STRING" id="996342.SAMN05443551_3155"/>
<evidence type="ECO:0000313" key="2">
    <source>
        <dbReference type="EMBL" id="SHH80345.1"/>
    </source>
</evidence>
<reference evidence="2 3" key="1">
    <citation type="submission" date="2016-11" db="EMBL/GenBank/DDBJ databases">
        <authorList>
            <person name="Jaros S."/>
            <person name="Januszkiewicz K."/>
            <person name="Wedrychowicz H."/>
        </authorList>
    </citation>
    <scope>NUCLEOTIDE SEQUENCE [LARGE SCALE GENOMIC DNA]</scope>
    <source>
        <strain evidence="2 3">DSM 29431</strain>
    </source>
</reference>
<gene>
    <name evidence="2" type="ORF">SAMN05443551_3155</name>
</gene>
<sequence length="272" mass="30566">MDRRDRPQIDKLLRGIATGHVETVRDAWRDLLQDSDNAVPEVLAKLASPAWTDTSVGPRAQYFGVLLALLDALDPEAFRQESLRLSKTPLHPLHRKTLTLLSKRLTEEPAAHLNERLPVFVASDIDDPHGVVTAVSRWARTRGLDLDGVARVDVMPADPSLDYLGLYNLFFSNIILTWPAQSPRGPRRWWQRFRTEFTFYHEVGHHACGHLEGGTVADQEAEADAYAAKMMRRAHPVLAALAFVLVKPFAIVLKRLLRPSEGTSIREPHPAE</sequence>
<organism evidence="2 3">
    <name type="scientific">Marivita hallyeonensis</name>
    <dbReference type="NCBI Taxonomy" id="996342"/>
    <lineage>
        <taxon>Bacteria</taxon>
        <taxon>Pseudomonadati</taxon>
        <taxon>Pseudomonadota</taxon>
        <taxon>Alphaproteobacteria</taxon>
        <taxon>Rhodobacterales</taxon>
        <taxon>Roseobacteraceae</taxon>
        <taxon>Marivita</taxon>
    </lineage>
</organism>
<accession>A0A1M5VYL6</accession>
<dbReference type="EMBL" id="FQXC01000004">
    <property type="protein sequence ID" value="SHH80345.1"/>
    <property type="molecule type" value="Genomic_DNA"/>
</dbReference>
<protein>
    <submittedName>
        <fullName evidence="2">Uncharacterized protein</fullName>
    </submittedName>
</protein>
<dbReference type="Proteomes" id="UP000184221">
    <property type="component" value="Unassembled WGS sequence"/>
</dbReference>
<feature type="transmembrane region" description="Helical" evidence="1">
    <location>
        <begin position="237"/>
        <end position="257"/>
    </location>
</feature>
<dbReference type="OrthoDB" id="7876257at2"/>
<dbReference type="RefSeq" id="WP_072778945.1">
    <property type="nucleotide sequence ID" value="NZ_FQXC01000004.1"/>
</dbReference>
<evidence type="ECO:0000256" key="1">
    <source>
        <dbReference type="SAM" id="Phobius"/>
    </source>
</evidence>
<evidence type="ECO:0000313" key="3">
    <source>
        <dbReference type="Proteomes" id="UP000184221"/>
    </source>
</evidence>
<keyword evidence="3" id="KW-1185">Reference proteome</keyword>
<keyword evidence="1" id="KW-0812">Transmembrane</keyword>